<organism evidence="5 6">
    <name type="scientific">Ramlibacter albus</name>
    <dbReference type="NCBI Taxonomy" id="2079448"/>
    <lineage>
        <taxon>Bacteria</taxon>
        <taxon>Pseudomonadati</taxon>
        <taxon>Pseudomonadota</taxon>
        <taxon>Betaproteobacteria</taxon>
        <taxon>Burkholderiales</taxon>
        <taxon>Comamonadaceae</taxon>
        <taxon>Ramlibacter</taxon>
    </lineage>
</organism>
<evidence type="ECO:0000313" key="6">
    <source>
        <dbReference type="Proteomes" id="UP000596827"/>
    </source>
</evidence>
<comment type="caution">
    <text evidence="5">The sequence shown here is derived from an EMBL/GenBank/DDBJ whole genome shotgun (WGS) entry which is preliminary data.</text>
</comment>
<dbReference type="EMBL" id="JACORU010000013">
    <property type="protein sequence ID" value="MBC5767834.1"/>
    <property type="molecule type" value="Genomic_DNA"/>
</dbReference>
<accession>A0A923MEJ5</accession>
<dbReference type="InterPro" id="IPR050306">
    <property type="entry name" value="PfkB_Carbo_kinase"/>
</dbReference>
<dbReference type="RefSeq" id="WP_187084323.1">
    <property type="nucleotide sequence ID" value="NZ_JACORU010000013.1"/>
</dbReference>
<dbReference type="Gene3D" id="3.40.1190.20">
    <property type="match status" value="1"/>
</dbReference>
<dbReference type="AlphaFoldDB" id="A0A923MEJ5"/>
<dbReference type="GO" id="GO:0006974">
    <property type="term" value="P:DNA damage response"/>
    <property type="evidence" value="ECO:0007669"/>
    <property type="project" value="TreeGrafter"/>
</dbReference>
<keyword evidence="2" id="KW-0808">Transferase</keyword>
<comment type="similarity">
    <text evidence="1">Belongs to the carbohydrate kinase PfkB family.</text>
</comment>
<proteinExistence type="inferred from homology"/>
<dbReference type="PANTHER" id="PTHR43085:SF15">
    <property type="entry name" value="2-DEHYDRO-3-DEOXYGLUCONOKINASE"/>
    <property type="match status" value="1"/>
</dbReference>
<evidence type="ECO:0000256" key="3">
    <source>
        <dbReference type="ARBA" id="ARBA00022777"/>
    </source>
</evidence>
<dbReference type="PANTHER" id="PTHR43085">
    <property type="entry name" value="HEXOKINASE FAMILY MEMBER"/>
    <property type="match status" value="1"/>
</dbReference>
<protein>
    <submittedName>
        <fullName evidence="5">Sugar kinase</fullName>
    </submittedName>
</protein>
<name>A0A923MEJ5_9BURK</name>
<gene>
    <name evidence="5" type="ORF">H8R02_25455</name>
</gene>
<dbReference type="InterPro" id="IPR029056">
    <property type="entry name" value="Ribokinase-like"/>
</dbReference>
<dbReference type="GO" id="GO:0019698">
    <property type="term" value="P:D-galacturonate catabolic process"/>
    <property type="evidence" value="ECO:0007669"/>
    <property type="project" value="TreeGrafter"/>
</dbReference>
<dbReference type="CDD" id="cd01166">
    <property type="entry name" value="KdgK"/>
    <property type="match status" value="1"/>
</dbReference>
<dbReference type="InterPro" id="IPR011611">
    <property type="entry name" value="PfkB_dom"/>
</dbReference>
<keyword evidence="6" id="KW-1185">Reference proteome</keyword>
<dbReference type="GO" id="GO:0005829">
    <property type="term" value="C:cytosol"/>
    <property type="evidence" value="ECO:0007669"/>
    <property type="project" value="TreeGrafter"/>
</dbReference>
<reference evidence="5" key="1">
    <citation type="submission" date="2020-08" db="EMBL/GenBank/DDBJ databases">
        <title>Ramlibacter sp. GTP1 16S ribosomal RNA gene genome sequencing and assembly.</title>
        <authorList>
            <person name="Kang M."/>
        </authorList>
    </citation>
    <scope>NUCLEOTIDE SEQUENCE</scope>
    <source>
        <strain evidence="5">GTP1</strain>
    </source>
</reference>
<evidence type="ECO:0000256" key="1">
    <source>
        <dbReference type="ARBA" id="ARBA00010688"/>
    </source>
</evidence>
<dbReference type="GO" id="GO:0008673">
    <property type="term" value="F:2-dehydro-3-deoxygluconokinase activity"/>
    <property type="evidence" value="ECO:0007669"/>
    <property type="project" value="TreeGrafter"/>
</dbReference>
<evidence type="ECO:0000259" key="4">
    <source>
        <dbReference type="Pfam" id="PF00294"/>
    </source>
</evidence>
<feature type="domain" description="Carbohydrate kinase PfkB" evidence="4">
    <location>
        <begin position="5"/>
        <end position="295"/>
    </location>
</feature>
<dbReference type="Pfam" id="PF00294">
    <property type="entry name" value="PfkB"/>
    <property type="match status" value="1"/>
</dbReference>
<dbReference type="Proteomes" id="UP000596827">
    <property type="component" value="Unassembled WGS sequence"/>
</dbReference>
<evidence type="ECO:0000256" key="2">
    <source>
        <dbReference type="ARBA" id="ARBA00022679"/>
    </source>
</evidence>
<sequence>MGKVDIVSLGEAMIEFNQTQPGSREYLQGYGGDTSNAIIAAARQGASTAYITLLGCDTFGDELVALWERENVSTAAVGRDPDAPTAVYFVTHGPTGHQFSYLRAGSAASRMTPADLPREVIEGAKYLHVSAISQAISASACDTVFAAIEIARNAGVKVVYDSNLRLKLWPLARARAVIRETISQCDVFLPSYDDVVHLAGVDDAEGIIDWCLAAGAPVAVLKLGKEGAIVATTQRRTKVAGQRVDAVDATGAGDTFAGALLARLAAGDEIGEAARYANAAAALATTGYGAVAPIPRAEAVRALLAQRTPAR</sequence>
<dbReference type="SUPFAM" id="SSF53613">
    <property type="entry name" value="Ribokinase-like"/>
    <property type="match status" value="1"/>
</dbReference>
<keyword evidence="3 5" id="KW-0418">Kinase</keyword>
<evidence type="ECO:0000313" key="5">
    <source>
        <dbReference type="EMBL" id="MBC5767834.1"/>
    </source>
</evidence>
<dbReference type="GO" id="GO:0042840">
    <property type="term" value="P:D-glucuronate catabolic process"/>
    <property type="evidence" value="ECO:0007669"/>
    <property type="project" value="TreeGrafter"/>
</dbReference>